<name>A0AAN8J855_PATCE</name>
<dbReference type="EMBL" id="JAZGQO010000013">
    <property type="protein sequence ID" value="KAK6171640.1"/>
    <property type="molecule type" value="Genomic_DNA"/>
</dbReference>
<sequence length="941" mass="107397">MATQSSTRSSSQKQIADVVYYGTADFPNGLLPTKQAVICNMMYLMRPTRAGQAQRSRESAALMLAEILQEHWIYCNVYTVRTWHIRDRILKLYKTFINLIQTRKDRKSKQAFKDSAKQFNDGRNNLFDIFCENSEALHRLEKAYGVKMTDREYAFLKDQREARNMYCESFVDRKWTKTMERRRYDLQAIERMREAEDTERSEREIAVELSELSEEELSDVGPESDFKPNTSDSDDPAITAFGKKRRKLMPKKISYIGDDINTKYRHIRESVRKVRPEVFEAVDNLKSQHHMSESQAHAAVVVVGNKVFARKWKLHNESNVIDLDTMPESKCTRRAGKSIEAMALDEIVSEIMNSSEKSVVTYNDDGSKKQGIGSFSVQGITINGKFRSLPTVPVASESRENLAELKLLVLQMLETASGVSSKTLFEKLDFIITDQTAHNFEVKRIVGNRLDAEHQPSHLFCNVHPSLMFNRVITKQWAELENIIGREKIYSTFLVNATTNHASVTEQALDCTTRLINHDFDHKQWNKSREFDAFISPKKNKSVSLKDERFNRLTLTCAVMLYHYDDVTSFLQKFEHVTNQLACIVRCFQDLDFLKVLYASGALIGLHLVEPFLSLTTSATTTYKVLIPAFKQLFRDLCETDPVKFLDVSTPALSFVSKERFQTTKYDDEVCNAIETVTSQHRDEVIKVIKMILPTLATGFQKQKGDIFEYGGYEDSDHALSKMDTQKLERAPIHNLDAERSVGFVNYELKRRGAKELNAASSAQVKAKASDLIEARPSGSFKDYREIGTVKIPEILAAWNTRQSELMAQGLAEKEVSNLSVDKRRTSDLDKLKILGGPFTSIGEVDDYIANTDIQETVKSSRLYLEVRYARDTSLSIPKTSDIFRMKKDYKNLPLNTYASNLKVYLSKVGCKADVTMVDFNQALDTFIEQSIALNILGKSP</sequence>
<comment type="caution">
    <text evidence="2">The sequence shown here is derived from an EMBL/GenBank/DDBJ whole genome shotgun (WGS) entry which is preliminary data.</text>
</comment>
<dbReference type="AlphaFoldDB" id="A0AAN8J855"/>
<proteinExistence type="predicted"/>
<keyword evidence="3" id="KW-1185">Reference proteome</keyword>
<gene>
    <name evidence="2" type="ORF">SNE40_018086</name>
</gene>
<evidence type="ECO:0000313" key="2">
    <source>
        <dbReference type="EMBL" id="KAK6171640.1"/>
    </source>
</evidence>
<protein>
    <submittedName>
        <fullName evidence="2">Uncharacterized protein</fullName>
    </submittedName>
</protein>
<evidence type="ECO:0000256" key="1">
    <source>
        <dbReference type="SAM" id="MobiDB-lite"/>
    </source>
</evidence>
<reference evidence="2 3" key="1">
    <citation type="submission" date="2024-01" db="EMBL/GenBank/DDBJ databases">
        <title>The genome of the rayed Mediterranean limpet Patella caerulea (Linnaeus, 1758).</title>
        <authorList>
            <person name="Anh-Thu Weber A."/>
            <person name="Halstead-Nussloch G."/>
        </authorList>
    </citation>
    <scope>NUCLEOTIDE SEQUENCE [LARGE SCALE GENOMIC DNA]</scope>
    <source>
        <strain evidence="2">AATW-2023a</strain>
        <tissue evidence="2">Whole specimen</tissue>
    </source>
</reference>
<dbReference type="Proteomes" id="UP001347796">
    <property type="component" value="Unassembled WGS sequence"/>
</dbReference>
<accession>A0AAN8J855</accession>
<organism evidence="2 3">
    <name type="scientific">Patella caerulea</name>
    <name type="common">Rayed Mediterranean limpet</name>
    <dbReference type="NCBI Taxonomy" id="87958"/>
    <lineage>
        <taxon>Eukaryota</taxon>
        <taxon>Metazoa</taxon>
        <taxon>Spiralia</taxon>
        <taxon>Lophotrochozoa</taxon>
        <taxon>Mollusca</taxon>
        <taxon>Gastropoda</taxon>
        <taxon>Patellogastropoda</taxon>
        <taxon>Patelloidea</taxon>
        <taxon>Patellidae</taxon>
        <taxon>Patella</taxon>
    </lineage>
</organism>
<feature type="region of interest" description="Disordered" evidence="1">
    <location>
        <begin position="212"/>
        <end position="238"/>
    </location>
</feature>
<evidence type="ECO:0000313" key="3">
    <source>
        <dbReference type="Proteomes" id="UP001347796"/>
    </source>
</evidence>